<gene>
    <name evidence="2" type="ORF">K8N75_01430</name>
</gene>
<keyword evidence="1" id="KW-0812">Transmembrane</keyword>
<dbReference type="EMBL" id="JAIOUQ010000003">
    <property type="protein sequence ID" value="MBZ2164714.1"/>
    <property type="molecule type" value="Genomic_DNA"/>
</dbReference>
<dbReference type="Proteomes" id="UP000825933">
    <property type="component" value="Unassembled WGS sequence"/>
</dbReference>
<proteinExistence type="predicted"/>
<dbReference type="RefSeq" id="WP_223790391.1">
    <property type="nucleotide sequence ID" value="NZ_JAIOUQ010000003.1"/>
</dbReference>
<evidence type="ECO:0000256" key="1">
    <source>
        <dbReference type="SAM" id="Phobius"/>
    </source>
</evidence>
<protein>
    <submittedName>
        <fullName evidence="2">Uncharacterized protein</fullName>
    </submittedName>
</protein>
<organism evidence="2 3">
    <name type="scientific">Methanobacterium spitsbergense</name>
    <dbReference type="NCBI Taxonomy" id="2874285"/>
    <lineage>
        <taxon>Archaea</taxon>
        <taxon>Methanobacteriati</taxon>
        <taxon>Methanobacteriota</taxon>
        <taxon>Methanomada group</taxon>
        <taxon>Methanobacteria</taxon>
        <taxon>Methanobacteriales</taxon>
        <taxon>Methanobacteriaceae</taxon>
        <taxon>Methanobacterium</taxon>
    </lineage>
</organism>
<comment type="caution">
    <text evidence="2">The sequence shown here is derived from an EMBL/GenBank/DDBJ whole genome shotgun (WGS) entry which is preliminary data.</text>
</comment>
<accession>A0A8T5UM07</accession>
<dbReference type="AlphaFoldDB" id="A0A8T5UM07"/>
<reference evidence="3" key="1">
    <citation type="journal article" date="2022" name="Microbiol. Resour. Announc.">
        <title>Draft Genome Sequence of a Methanogenic Archaeon from West Spitsbergen Permafrost.</title>
        <authorList>
            <person name="Trubitsyn V."/>
            <person name="Rivkina E."/>
            <person name="Shcherbakova V."/>
        </authorList>
    </citation>
    <scope>NUCLEOTIDE SEQUENCE [LARGE SCALE GENOMIC DNA]</scope>
    <source>
        <strain evidence="3">VT</strain>
    </source>
</reference>
<sequence>MKSTKYIMCSNPKWESTQGFIDLEKILNKKAKDLDSFFNLNMASNNPKFENWHQATENEIANFESEVPKKRDHIQKIVINKEKNRENDTNFTAHMPVFSLLSLFLPILNGLYNLIFIMIQCISCGTCEKVCYQVKSKSQQKTYME</sequence>
<keyword evidence="1" id="KW-0472">Membrane</keyword>
<evidence type="ECO:0000313" key="3">
    <source>
        <dbReference type="Proteomes" id="UP000825933"/>
    </source>
</evidence>
<name>A0A8T5UM07_9EURY</name>
<evidence type="ECO:0000313" key="2">
    <source>
        <dbReference type="EMBL" id="MBZ2164714.1"/>
    </source>
</evidence>
<keyword evidence="3" id="KW-1185">Reference proteome</keyword>
<keyword evidence="1" id="KW-1133">Transmembrane helix</keyword>
<feature type="transmembrane region" description="Helical" evidence="1">
    <location>
        <begin position="97"/>
        <end position="119"/>
    </location>
</feature>